<dbReference type="OrthoDB" id="9805974at2"/>
<feature type="transmembrane region" description="Helical" evidence="7">
    <location>
        <begin position="178"/>
        <end position="200"/>
    </location>
</feature>
<comment type="subcellular location">
    <subcellularLocation>
        <location evidence="1 7">Cell membrane</location>
        <topology evidence="1 7">Multi-pass membrane protein</topology>
    </subcellularLocation>
</comment>
<comment type="similarity">
    <text evidence="7">Belongs to the binding-protein-dependent transport system permease family.</text>
</comment>
<reference evidence="9 10" key="1">
    <citation type="journal article" date="2009" name="Stand. Genomic Sci.">
        <title>Complete genome sequence of Beutenbergia cavernae type strain (HKI 0122).</title>
        <authorList>
            <person name="Land M."/>
            <person name="Pukall R."/>
            <person name="Abt B."/>
            <person name="Goker M."/>
            <person name="Rohde M."/>
            <person name="Glavina Del Rio T."/>
            <person name="Tice H."/>
            <person name="Copeland A."/>
            <person name="Cheng J.F."/>
            <person name="Lucas S."/>
            <person name="Chen F."/>
            <person name="Nolan M."/>
            <person name="Bruce D."/>
            <person name="Goodwin L."/>
            <person name="Pitluck S."/>
            <person name="Ivanova N."/>
            <person name="Mavromatis K."/>
            <person name="Ovchinnikova G."/>
            <person name="Pati A."/>
            <person name="Chen A."/>
            <person name="Palaniappan K."/>
            <person name="Hauser L."/>
            <person name="Chang Y.J."/>
            <person name="Jefferies C.C."/>
            <person name="Saunders E."/>
            <person name="Brettin T."/>
            <person name="Detter J.C."/>
            <person name="Han C."/>
            <person name="Chain P."/>
            <person name="Bristow J."/>
            <person name="Eisen J.A."/>
            <person name="Markowitz V."/>
            <person name="Hugenholtz P."/>
            <person name="Kyrpides N.C."/>
            <person name="Klenk H.P."/>
            <person name="Lapidus A."/>
        </authorList>
    </citation>
    <scope>NUCLEOTIDE SEQUENCE [LARGE SCALE GENOMIC DNA]</scope>
    <source>
        <strain evidence="10">ATCC BAA-8 / DSM 12333 / NBRC 16432</strain>
    </source>
</reference>
<keyword evidence="5 7" id="KW-1133">Transmembrane helix</keyword>
<keyword evidence="4 7" id="KW-0812">Transmembrane</keyword>
<feature type="transmembrane region" description="Helical" evidence="7">
    <location>
        <begin position="127"/>
        <end position="147"/>
    </location>
</feature>
<dbReference type="InterPro" id="IPR051393">
    <property type="entry name" value="ABC_transporter_permease"/>
</dbReference>
<dbReference type="STRING" id="471853.Bcav_0179"/>
<evidence type="ECO:0000256" key="5">
    <source>
        <dbReference type="ARBA" id="ARBA00022989"/>
    </source>
</evidence>
<proteinExistence type="inferred from homology"/>
<keyword evidence="10" id="KW-1185">Reference proteome</keyword>
<protein>
    <submittedName>
        <fullName evidence="9">Binding-protein-dependent transport systems inner membrane component</fullName>
    </submittedName>
</protein>
<keyword evidence="2 7" id="KW-0813">Transport</keyword>
<dbReference type="EMBL" id="CP001618">
    <property type="protein sequence ID" value="ACQ78444.1"/>
    <property type="molecule type" value="Genomic_DNA"/>
</dbReference>
<evidence type="ECO:0000256" key="6">
    <source>
        <dbReference type="ARBA" id="ARBA00023136"/>
    </source>
</evidence>
<dbReference type="SUPFAM" id="SSF161098">
    <property type="entry name" value="MetI-like"/>
    <property type="match status" value="1"/>
</dbReference>
<dbReference type="InterPro" id="IPR035906">
    <property type="entry name" value="MetI-like_sf"/>
</dbReference>
<dbReference type="Gene3D" id="1.10.3720.10">
    <property type="entry name" value="MetI-like"/>
    <property type="match status" value="1"/>
</dbReference>
<keyword evidence="6 7" id="KW-0472">Membrane</keyword>
<dbReference type="KEGG" id="bcv:Bcav_0179"/>
<evidence type="ECO:0000256" key="4">
    <source>
        <dbReference type="ARBA" id="ARBA00022692"/>
    </source>
</evidence>
<gene>
    <name evidence="9" type="ordered locus">Bcav_0179</name>
</gene>
<feature type="transmembrane region" description="Helical" evidence="7">
    <location>
        <begin position="231"/>
        <end position="251"/>
    </location>
</feature>
<name>C5BVK4_BEUC1</name>
<dbReference type="AlphaFoldDB" id="C5BVK4"/>
<evidence type="ECO:0000313" key="10">
    <source>
        <dbReference type="Proteomes" id="UP000007962"/>
    </source>
</evidence>
<dbReference type="GO" id="GO:0055085">
    <property type="term" value="P:transmembrane transport"/>
    <property type="evidence" value="ECO:0007669"/>
    <property type="project" value="InterPro"/>
</dbReference>
<dbReference type="InterPro" id="IPR000515">
    <property type="entry name" value="MetI-like"/>
</dbReference>
<dbReference type="PANTHER" id="PTHR30193:SF41">
    <property type="entry name" value="DIACETYLCHITOBIOSE UPTAKE SYSTEM PERMEASE PROTEIN NGCF"/>
    <property type="match status" value="1"/>
</dbReference>
<dbReference type="Proteomes" id="UP000007962">
    <property type="component" value="Chromosome"/>
</dbReference>
<dbReference type="PROSITE" id="PS50928">
    <property type="entry name" value="ABC_TM1"/>
    <property type="match status" value="1"/>
</dbReference>
<keyword evidence="3" id="KW-1003">Cell membrane</keyword>
<evidence type="ECO:0000256" key="7">
    <source>
        <dbReference type="RuleBase" id="RU363032"/>
    </source>
</evidence>
<feature type="transmembrane region" description="Helical" evidence="7">
    <location>
        <begin position="287"/>
        <end position="307"/>
    </location>
</feature>
<dbReference type="eggNOG" id="COG1175">
    <property type="taxonomic scope" value="Bacteria"/>
</dbReference>
<evidence type="ECO:0000256" key="1">
    <source>
        <dbReference type="ARBA" id="ARBA00004651"/>
    </source>
</evidence>
<feature type="transmembrane region" description="Helical" evidence="7">
    <location>
        <begin position="95"/>
        <end position="115"/>
    </location>
</feature>
<evidence type="ECO:0000259" key="8">
    <source>
        <dbReference type="PROSITE" id="PS50928"/>
    </source>
</evidence>
<dbReference type="HOGENOM" id="CLU_016047_0_2_11"/>
<sequence>MAQIPIAMVRSSGPTRGSDSRGWRVTPYLFVAPFLALFVLFVVVPIGAAAWASLHAWSLGLPNQPFVGLENYADLFGGTSVLSVEFWKGMKATGLFTLLSVPLLVIVPLALALLLNQKFPGRTFFRAAYFAPYVLGVAVIGLLWHFLLDRQLGPVNQILRALGLGGDIAWTTSLPAGWVALVGATIWWTCGFNAVIYLAALQNVPEELYEAVKVDGGGAWRRFTTVTLPSIARVLQFVVAITIIASANMYGQSALITQQQPGTSTRTAIGFIAQTGIQGFNIGASSAMSIILALSLMVVSGLVLLAFRKVGDSDS</sequence>
<dbReference type="RefSeq" id="WP_012725224.1">
    <property type="nucleotide sequence ID" value="NC_012669.1"/>
</dbReference>
<organism evidence="9 10">
    <name type="scientific">Beutenbergia cavernae (strain ATCC BAA-8 / DSM 12333 / CCUG 43141 / JCM 11478 / NBRC 16432 / NCIMB 13614 / HKI 0122)</name>
    <dbReference type="NCBI Taxonomy" id="471853"/>
    <lineage>
        <taxon>Bacteria</taxon>
        <taxon>Bacillati</taxon>
        <taxon>Actinomycetota</taxon>
        <taxon>Actinomycetes</taxon>
        <taxon>Micrococcales</taxon>
        <taxon>Beutenbergiaceae</taxon>
        <taxon>Beutenbergia</taxon>
    </lineage>
</organism>
<dbReference type="PANTHER" id="PTHR30193">
    <property type="entry name" value="ABC TRANSPORTER PERMEASE PROTEIN"/>
    <property type="match status" value="1"/>
</dbReference>
<feature type="transmembrane region" description="Helical" evidence="7">
    <location>
        <begin position="28"/>
        <end position="52"/>
    </location>
</feature>
<accession>C5BVK4</accession>
<dbReference type="GO" id="GO:0005886">
    <property type="term" value="C:plasma membrane"/>
    <property type="evidence" value="ECO:0007669"/>
    <property type="project" value="UniProtKB-SubCell"/>
</dbReference>
<feature type="domain" description="ABC transmembrane type-1" evidence="8">
    <location>
        <begin position="90"/>
        <end position="303"/>
    </location>
</feature>
<evidence type="ECO:0000256" key="2">
    <source>
        <dbReference type="ARBA" id="ARBA00022448"/>
    </source>
</evidence>
<evidence type="ECO:0000313" key="9">
    <source>
        <dbReference type="EMBL" id="ACQ78444.1"/>
    </source>
</evidence>
<evidence type="ECO:0000256" key="3">
    <source>
        <dbReference type="ARBA" id="ARBA00022475"/>
    </source>
</evidence>
<dbReference type="Pfam" id="PF00528">
    <property type="entry name" value="BPD_transp_1"/>
    <property type="match status" value="1"/>
</dbReference>
<dbReference type="CDD" id="cd06261">
    <property type="entry name" value="TM_PBP2"/>
    <property type="match status" value="1"/>
</dbReference>